<dbReference type="InterPro" id="IPR039069">
    <property type="entry name" value="CE7"/>
</dbReference>
<dbReference type="PANTHER" id="PTHR40111">
    <property type="entry name" value="CEPHALOSPORIN-C DEACETYLASE"/>
    <property type="match status" value="1"/>
</dbReference>
<evidence type="ECO:0000256" key="1">
    <source>
        <dbReference type="SAM" id="MobiDB-lite"/>
    </source>
</evidence>
<dbReference type="EMBL" id="BSVB01000001">
    <property type="protein sequence ID" value="GMA95625.1"/>
    <property type="molecule type" value="Genomic_DNA"/>
</dbReference>
<sequence length="236" mass="25098">MSYIGYGGGRGLVGSWSQLPSAGIAQLVMDTRGQGSRYRPGDTPDGGFTGPSSGGVMTLGIDDPATYYYRRVFTDAVRAVDAAAAHPLVDPARIAVQGGSQGGGIALAAAALASPVTAAVIDVPFLTGFRRAITLVDTHPYAEIVQYLHVHRHAEERVLRTLSYFDGVNMAARARPAALFSAGLMDEVCPPSTVFAAFNHYAGGDKRIVVYPYNGHENGEEFQAQETVDFFRSRLG</sequence>
<dbReference type="InterPro" id="IPR029058">
    <property type="entry name" value="AB_hydrolase_fold"/>
</dbReference>
<accession>A0ABQ6K4R8</accession>
<keyword evidence="4" id="KW-1185">Reference proteome</keyword>
<dbReference type="PANTHER" id="PTHR40111:SF1">
    <property type="entry name" value="CEPHALOSPORIN-C DEACETYLASE"/>
    <property type="match status" value="1"/>
</dbReference>
<feature type="domain" description="Acetyl xylan esterase" evidence="2">
    <location>
        <begin position="2"/>
        <end position="231"/>
    </location>
</feature>
<dbReference type="Gene3D" id="3.40.50.1820">
    <property type="entry name" value="alpha/beta hydrolase"/>
    <property type="match status" value="1"/>
</dbReference>
<reference evidence="4" key="1">
    <citation type="journal article" date="2019" name="Int. J. Syst. Evol. Microbiol.">
        <title>The Global Catalogue of Microorganisms (GCM) 10K type strain sequencing project: providing services to taxonomists for standard genome sequencing and annotation.</title>
        <authorList>
            <consortium name="The Broad Institute Genomics Platform"/>
            <consortium name="The Broad Institute Genome Sequencing Center for Infectious Disease"/>
            <person name="Wu L."/>
            <person name="Ma J."/>
        </authorList>
    </citation>
    <scope>NUCLEOTIDE SEQUENCE [LARGE SCALE GENOMIC DNA]</scope>
    <source>
        <strain evidence="4">NBRC 108894</strain>
    </source>
</reference>
<dbReference type="Proteomes" id="UP001157034">
    <property type="component" value="Unassembled WGS sequence"/>
</dbReference>
<evidence type="ECO:0000313" key="4">
    <source>
        <dbReference type="Proteomes" id="UP001157034"/>
    </source>
</evidence>
<gene>
    <name evidence="3" type="ORF">GCM10025881_24490</name>
</gene>
<evidence type="ECO:0000259" key="2">
    <source>
        <dbReference type="Pfam" id="PF05448"/>
    </source>
</evidence>
<evidence type="ECO:0000313" key="3">
    <source>
        <dbReference type="EMBL" id="GMA95625.1"/>
    </source>
</evidence>
<comment type="caution">
    <text evidence="3">The sequence shown here is derived from an EMBL/GenBank/DDBJ whole genome shotgun (WGS) entry which is preliminary data.</text>
</comment>
<name>A0ABQ6K4R8_9MICO</name>
<dbReference type="Pfam" id="PF05448">
    <property type="entry name" value="AXE1"/>
    <property type="match status" value="1"/>
</dbReference>
<protein>
    <recommendedName>
        <fullName evidence="2">Acetyl xylan esterase domain-containing protein</fullName>
    </recommendedName>
</protein>
<proteinExistence type="predicted"/>
<dbReference type="InterPro" id="IPR008391">
    <property type="entry name" value="AXE1_dom"/>
</dbReference>
<feature type="region of interest" description="Disordered" evidence="1">
    <location>
        <begin position="33"/>
        <end position="54"/>
    </location>
</feature>
<dbReference type="SUPFAM" id="SSF53474">
    <property type="entry name" value="alpha/beta-Hydrolases"/>
    <property type="match status" value="1"/>
</dbReference>
<organism evidence="3 4">
    <name type="scientific">Pseudolysinimonas kribbensis</name>
    <dbReference type="NCBI Taxonomy" id="433641"/>
    <lineage>
        <taxon>Bacteria</taxon>
        <taxon>Bacillati</taxon>
        <taxon>Actinomycetota</taxon>
        <taxon>Actinomycetes</taxon>
        <taxon>Micrococcales</taxon>
        <taxon>Microbacteriaceae</taxon>
        <taxon>Pseudolysinimonas</taxon>
    </lineage>
</organism>